<reference evidence="1 2" key="1">
    <citation type="submission" date="2020-04" db="EMBL/GenBank/DDBJ databases">
        <authorList>
            <person name="Basu S."/>
            <person name="Maruthanayagam V."/>
            <person name="Chakraborty S."/>
            <person name="Pramanik A."/>
            <person name="Mukherjee J."/>
            <person name="Brink B."/>
        </authorList>
    </citation>
    <scope>NUCLEOTIDE SEQUENCE [LARGE SCALE GENOMIC DNA]</scope>
    <source>
        <strain evidence="1 2">AP17</strain>
    </source>
</reference>
<sequence length="45" mass="4755">MVHCDPSQTIAAIAGVAIADFRLKLHGGTLLGSGEIPDRAPRRRS</sequence>
<dbReference type="EMBL" id="CP051167">
    <property type="protein sequence ID" value="QIZ69281.1"/>
    <property type="molecule type" value="Genomic_DNA"/>
</dbReference>
<dbReference type="Proteomes" id="UP000500857">
    <property type="component" value="Chromosome"/>
</dbReference>
<dbReference type="KEGG" id="oxy:HCG48_00640"/>
<dbReference type="AlphaFoldDB" id="A0A6H1TRW0"/>
<gene>
    <name evidence="1" type="ORF">HCG48_00640</name>
</gene>
<keyword evidence="2" id="KW-1185">Reference proteome</keyword>
<evidence type="ECO:0000313" key="2">
    <source>
        <dbReference type="Proteomes" id="UP000500857"/>
    </source>
</evidence>
<accession>A0A6H1TRW0</accession>
<evidence type="ECO:0000313" key="1">
    <source>
        <dbReference type="EMBL" id="QIZ69281.1"/>
    </source>
</evidence>
<dbReference type="RefSeq" id="WP_168567438.1">
    <property type="nucleotide sequence ID" value="NZ_CP051167.1"/>
</dbReference>
<protein>
    <submittedName>
        <fullName evidence="1">Uncharacterized protein</fullName>
    </submittedName>
</protein>
<organism evidence="1 2">
    <name type="scientific">Oxynema aestuarii AP17</name>
    <dbReference type="NCBI Taxonomy" id="2064643"/>
    <lineage>
        <taxon>Bacteria</taxon>
        <taxon>Bacillati</taxon>
        <taxon>Cyanobacteriota</taxon>
        <taxon>Cyanophyceae</taxon>
        <taxon>Oscillatoriophycideae</taxon>
        <taxon>Oscillatoriales</taxon>
        <taxon>Oscillatoriaceae</taxon>
        <taxon>Oxynema</taxon>
        <taxon>Oxynema aestuarii</taxon>
    </lineage>
</organism>
<proteinExistence type="predicted"/>
<name>A0A6H1TRW0_9CYAN</name>